<accession>A0A1F6GNF0</accession>
<dbReference type="EMBL" id="MFNF01000055">
    <property type="protein sequence ID" value="OGG99686.1"/>
    <property type="molecule type" value="Genomic_DNA"/>
</dbReference>
<reference evidence="2 3" key="1">
    <citation type="journal article" date="2016" name="Nat. Commun.">
        <title>Thousands of microbial genomes shed light on interconnected biogeochemical processes in an aquifer system.</title>
        <authorList>
            <person name="Anantharaman K."/>
            <person name="Brown C.T."/>
            <person name="Hug L.A."/>
            <person name="Sharon I."/>
            <person name="Castelle C.J."/>
            <person name="Probst A.J."/>
            <person name="Thomas B.C."/>
            <person name="Singh A."/>
            <person name="Wilkins M.J."/>
            <person name="Karaoz U."/>
            <person name="Brodie E.L."/>
            <person name="Williams K.H."/>
            <person name="Hubbard S.S."/>
            <person name="Banfield J.F."/>
        </authorList>
    </citation>
    <scope>NUCLEOTIDE SEQUENCE [LARGE SCALE GENOMIC DNA]</scope>
</reference>
<keyword evidence="1" id="KW-0472">Membrane</keyword>
<gene>
    <name evidence="2" type="ORF">A2557_05980</name>
</gene>
<dbReference type="InterPro" id="IPR013320">
    <property type="entry name" value="ConA-like_dom_sf"/>
</dbReference>
<evidence type="ECO:0008006" key="4">
    <source>
        <dbReference type="Google" id="ProtNLM"/>
    </source>
</evidence>
<evidence type="ECO:0000313" key="3">
    <source>
        <dbReference type="Proteomes" id="UP000177583"/>
    </source>
</evidence>
<keyword evidence="1" id="KW-0812">Transmembrane</keyword>
<sequence>MLRFAKIFFSLLLLALLAATLVPKNVHKLEWEFSNKQFPFLKEKVLFKNDLLLSLPLHNKTTELLNKKELIGQPVKCPRFEIAGDAVGLNLDPACEAGFEWLFPQPRAELSPRGETLAFGFLWSQEDANDPTASAYHQLVMVGDHDNGDRAQNVQHGIFLNTEKKYLHYGSFLVGGHFTAVPINPGEYYYVVASIDRSTKTLRFYVNGDLAGEEPYQTEQFNNAYSLFLGNTYSTGTNIKGILNQVAMWSRPLSPGEVRELSLMMLDHNNGRLGLFVFWLQATLATLLYFLHWHRAWIVLEKAGAGAVRWVCRLGQGLLELGFKGKRGLLLWLWGRELQNLKPQDLWDAGLPEEAQAALSPQDRFKKFLRSQP</sequence>
<evidence type="ECO:0000256" key="1">
    <source>
        <dbReference type="SAM" id="Phobius"/>
    </source>
</evidence>
<dbReference type="SUPFAM" id="SSF49899">
    <property type="entry name" value="Concanavalin A-like lectins/glucanases"/>
    <property type="match status" value="1"/>
</dbReference>
<keyword evidence="1" id="KW-1133">Transmembrane helix</keyword>
<proteinExistence type="predicted"/>
<dbReference type="Pfam" id="PF13385">
    <property type="entry name" value="Laminin_G_3"/>
    <property type="match status" value="1"/>
</dbReference>
<organism evidence="2 3">
    <name type="scientific">Candidatus Lambdaproteobacteria bacterium RIFOXYD2_FULL_56_26</name>
    <dbReference type="NCBI Taxonomy" id="1817773"/>
    <lineage>
        <taxon>Bacteria</taxon>
        <taxon>Pseudomonadati</taxon>
        <taxon>Pseudomonadota</taxon>
        <taxon>Candidatus Lambdaproteobacteria</taxon>
    </lineage>
</organism>
<comment type="caution">
    <text evidence="2">The sequence shown here is derived from an EMBL/GenBank/DDBJ whole genome shotgun (WGS) entry which is preliminary data.</text>
</comment>
<name>A0A1F6GNF0_9PROT</name>
<dbReference type="AlphaFoldDB" id="A0A1F6GNF0"/>
<evidence type="ECO:0000313" key="2">
    <source>
        <dbReference type="EMBL" id="OGG99686.1"/>
    </source>
</evidence>
<protein>
    <recommendedName>
        <fullName evidence="4">LamG-like jellyroll fold domain-containing protein</fullName>
    </recommendedName>
</protein>
<dbReference type="Proteomes" id="UP000177583">
    <property type="component" value="Unassembled WGS sequence"/>
</dbReference>
<feature type="transmembrane region" description="Helical" evidence="1">
    <location>
        <begin position="273"/>
        <end position="291"/>
    </location>
</feature>
<dbReference type="Gene3D" id="2.60.120.200">
    <property type="match status" value="1"/>
</dbReference>